<dbReference type="EMBL" id="JFHN01000034">
    <property type="protein sequence ID" value="EXU76294.1"/>
    <property type="molecule type" value="Genomic_DNA"/>
</dbReference>
<accession>A0A014ME11</accession>
<evidence type="ECO:0000313" key="2">
    <source>
        <dbReference type="Proteomes" id="UP000019918"/>
    </source>
</evidence>
<dbReference type="STRING" id="69222.BG55_06270"/>
<dbReference type="PATRIC" id="fig|69222.5.peg.1293"/>
<organism evidence="1 2">
    <name type="scientific">Erwinia mallotivora</name>
    <dbReference type="NCBI Taxonomy" id="69222"/>
    <lineage>
        <taxon>Bacteria</taxon>
        <taxon>Pseudomonadati</taxon>
        <taxon>Pseudomonadota</taxon>
        <taxon>Gammaproteobacteria</taxon>
        <taxon>Enterobacterales</taxon>
        <taxon>Erwiniaceae</taxon>
        <taxon>Erwinia</taxon>
    </lineage>
</organism>
<keyword evidence="2" id="KW-1185">Reference proteome</keyword>
<protein>
    <submittedName>
        <fullName evidence="1">Uncharacterized protein</fullName>
    </submittedName>
</protein>
<dbReference type="AlphaFoldDB" id="A0A014ME11"/>
<reference evidence="1 2" key="1">
    <citation type="submission" date="2014-02" db="EMBL/GenBank/DDBJ databases">
        <title>Draft genome of Erwinia mallotivora strain BT-MARDI, a papaya dieback pathogen.</title>
        <authorList>
            <person name="Redzuan R."/>
            <person name="Abu Bakar N."/>
            <person name="Badrun R."/>
            <person name="Mohd Raih M.F."/>
            <person name="Rozano L."/>
            <person name="Mat Amin N."/>
        </authorList>
    </citation>
    <scope>NUCLEOTIDE SEQUENCE [LARGE SCALE GENOMIC DNA]</scope>
    <source>
        <strain evidence="1 2">BT-MARDI</strain>
    </source>
</reference>
<gene>
    <name evidence="1" type="ORF">BG55_06270</name>
</gene>
<dbReference type="OrthoDB" id="9429358at2"/>
<name>A0A014ME11_9GAMM</name>
<sequence length="269" mass="31714">MEILGHYYVAKNIIPLFDSEKYSSQSDYMMFPNYMHCHEWCYENLWRQTMLDPEMEMIKIHALSDWFVHYGDSTANKYKTGWAYSKMDCAIKATDKAFVRLAELGYLDYNKGDYRFFSERKSFNIFHSIIEYAIELHFLEEFTDENIKFIISSYKNITSKKEHLFSYMAGQNILSDQTKEVISQSIDQMQDIAWQNDILLFPVSAMLEKGRVASNQETNEVILQLMHDVCEKVSRSEAVNALDLVTSKVMNFEQYYDGDFNVKSHYINT</sequence>
<proteinExistence type="predicted"/>
<dbReference type="RefSeq" id="WP_034935448.1">
    <property type="nucleotide sequence ID" value="NZ_JFHN01000034.1"/>
</dbReference>
<evidence type="ECO:0000313" key="1">
    <source>
        <dbReference type="EMBL" id="EXU76294.1"/>
    </source>
</evidence>
<dbReference type="Proteomes" id="UP000019918">
    <property type="component" value="Unassembled WGS sequence"/>
</dbReference>
<comment type="caution">
    <text evidence="1">The sequence shown here is derived from an EMBL/GenBank/DDBJ whole genome shotgun (WGS) entry which is preliminary data.</text>
</comment>